<evidence type="ECO:0000256" key="4">
    <source>
        <dbReference type="PROSITE-ProRule" id="PRU00024"/>
    </source>
</evidence>
<keyword evidence="3" id="KW-0862">Zinc</keyword>
<sequence length="214" mass="23966">MSSMAEKQALANLGPESITCPECKSIFKEPTLLPCLQSVCRHCLSHIYAQHSSVGVIKCPQCEETIDKPENGIDGFPPNYFRNSLVSVYLAKTANHIRCRICELQGRDTFATLKCMNCGGFLCEDCGKAHTLTRMTIKREIQPLSELSGGKRDQEIRNKQLIMCAIHDGESVKNYCENCNVPICRECQLELHVGHTCTNAKDLQLSRRKEVANM</sequence>
<gene>
    <name evidence="7" type="ORF">DPMN_051813</name>
</gene>
<dbReference type="Gene3D" id="3.30.160.60">
    <property type="entry name" value="Classic Zinc Finger"/>
    <property type="match status" value="1"/>
</dbReference>
<dbReference type="PANTHER" id="PTHR25462">
    <property type="entry name" value="BONUS, ISOFORM C-RELATED"/>
    <property type="match status" value="1"/>
</dbReference>
<accession>A0A9D4CII1</accession>
<evidence type="ECO:0000313" key="8">
    <source>
        <dbReference type="Proteomes" id="UP000828390"/>
    </source>
</evidence>
<reference evidence="7" key="2">
    <citation type="submission" date="2020-11" db="EMBL/GenBank/DDBJ databases">
        <authorList>
            <person name="McCartney M.A."/>
            <person name="Auch B."/>
            <person name="Kono T."/>
            <person name="Mallez S."/>
            <person name="Becker A."/>
            <person name="Gohl D.M."/>
            <person name="Silverstein K.A.T."/>
            <person name="Koren S."/>
            <person name="Bechman K.B."/>
            <person name="Herman A."/>
            <person name="Abrahante J.E."/>
            <person name="Garbe J."/>
        </authorList>
    </citation>
    <scope>NUCLEOTIDE SEQUENCE</scope>
    <source>
        <strain evidence="7">Duluth1</strain>
        <tissue evidence="7">Whole animal</tissue>
    </source>
</reference>
<dbReference type="PROSITE" id="PS50119">
    <property type="entry name" value="ZF_BBOX"/>
    <property type="match status" value="2"/>
</dbReference>
<evidence type="ECO:0000256" key="2">
    <source>
        <dbReference type="ARBA" id="ARBA00022771"/>
    </source>
</evidence>
<dbReference type="GO" id="GO:0061630">
    <property type="term" value="F:ubiquitin protein ligase activity"/>
    <property type="evidence" value="ECO:0007669"/>
    <property type="project" value="TreeGrafter"/>
</dbReference>
<protein>
    <submittedName>
        <fullName evidence="7">Uncharacterized protein</fullName>
    </submittedName>
</protein>
<evidence type="ECO:0000256" key="1">
    <source>
        <dbReference type="ARBA" id="ARBA00022723"/>
    </source>
</evidence>
<dbReference type="Gene3D" id="3.30.40.10">
    <property type="entry name" value="Zinc/RING finger domain, C3HC4 (zinc finger)"/>
    <property type="match status" value="1"/>
</dbReference>
<keyword evidence="8" id="KW-1185">Reference proteome</keyword>
<dbReference type="InterPro" id="IPR047153">
    <property type="entry name" value="TRIM45/56/19-like"/>
</dbReference>
<feature type="domain" description="RING-type" evidence="5">
    <location>
        <begin position="20"/>
        <end position="63"/>
    </location>
</feature>
<dbReference type="SUPFAM" id="SSF57850">
    <property type="entry name" value="RING/U-box"/>
    <property type="match status" value="1"/>
</dbReference>
<organism evidence="7 8">
    <name type="scientific">Dreissena polymorpha</name>
    <name type="common">Zebra mussel</name>
    <name type="synonym">Mytilus polymorpha</name>
    <dbReference type="NCBI Taxonomy" id="45954"/>
    <lineage>
        <taxon>Eukaryota</taxon>
        <taxon>Metazoa</taxon>
        <taxon>Spiralia</taxon>
        <taxon>Lophotrochozoa</taxon>
        <taxon>Mollusca</taxon>
        <taxon>Bivalvia</taxon>
        <taxon>Autobranchia</taxon>
        <taxon>Heteroconchia</taxon>
        <taxon>Euheterodonta</taxon>
        <taxon>Imparidentia</taxon>
        <taxon>Neoheterodontei</taxon>
        <taxon>Myida</taxon>
        <taxon>Dreissenoidea</taxon>
        <taxon>Dreissenidae</taxon>
        <taxon>Dreissena</taxon>
    </lineage>
</organism>
<evidence type="ECO:0000259" key="6">
    <source>
        <dbReference type="PROSITE" id="PS50119"/>
    </source>
</evidence>
<proteinExistence type="predicted"/>
<name>A0A9D4CII1_DREPO</name>
<feature type="domain" description="B box-type" evidence="6">
    <location>
        <begin position="97"/>
        <end position="144"/>
    </location>
</feature>
<evidence type="ECO:0000256" key="3">
    <source>
        <dbReference type="ARBA" id="ARBA00022833"/>
    </source>
</evidence>
<reference evidence="7" key="1">
    <citation type="journal article" date="2019" name="bioRxiv">
        <title>The Genome of the Zebra Mussel, Dreissena polymorpha: A Resource for Invasive Species Research.</title>
        <authorList>
            <person name="McCartney M.A."/>
            <person name="Auch B."/>
            <person name="Kono T."/>
            <person name="Mallez S."/>
            <person name="Zhang Y."/>
            <person name="Obille A."/>
            <person name="Becker A."/>
            <person name="Abrahante J.E."/>
            <person name="Garbe J."/>
            <person name="Badalamenti J.P."/>
            <person name="Herman A."/>
            <person name="Mangelson H."/>
            <person name="Liachko I."/>
            <person name="Sullivan S."/>
            <person name="Sone E.D."/>
            <person name="Koren S."/>
            <person name="Silverstein K.A.T."/>
            <person name="Beckman K.B."/>
            <person name="Gohl D.M."/>
        </authorList>
    </citation>
    <scope>NUCLEOTIDE SEQUENCE</scope>
    <source>
        <strain evidence="7">Duluth1</strain>
        <tissue evidence="7">Whole animal</tissue>
    </source>
</reference>
<dbReference type="InterPro" id="IPR000315">
    <property type="entry name" value="Znf_B-box"/>
</dbReference>
<dbReference type="GO" id="GO:0008270">
    <property type="term" value="F:zinc ion binding"/>
    <property type="evidence" value="ECO:0007669"/>
    <property type="project" value="UniProtKB-KW"/>
</dbReference>
<keyword evidence="1" id="KW-0479">Metal-binding</keyword>
<evidence type="ECO:0000259" key="5">
    <source>
        <dbReference type="PROSITE" id="PS50089"/>
    </source>
</evidence>
<dbReference type="Proteomes" id="UP000828390">
    <property type="component" value="Unassembled WGS sequence"/>
</dbReference>
<comment type="caution">
    <text evidence="7">The sequence shown here is derived from an EMBL/GenBank/DDBJ whole genome shotgun (WGS) entry which is preliminary data.</text>
</comment>
<evidence type="ECO:0000313" key="7">
    <source>
        <dbReference type="EMBL" id="KAH3725958.1"/>
    </source>
</evidence>
<dbReference type="InterPro" id="IPR013083">
    <property type="entry name" value="Znf_RING/FYVE/PHD"/>
</dbReference>
<keyword evidence="2 4" id="KW-0863">Zinc-finger</keyword>
<dbReference type="SUPFAM" id="SSF57845">
    <property type="entry name" value="B-box zinc-binding domain"/>
    <property type="match status" value="1"/>
</dbReference>
<dbReference type="InterPro" id="IPR001841">
    <property type="entry name" value="Znf_RING"/>
</dbReference>
<feature type="domain" description="B box-type" evidence="6">
    <location>
        <begin position="159"/>
        <end position="200"/>
    </location>
</feature>
<dbReference type="AlphaFoldDB" id="A0A9D4CII1"/>
<dbReference type="PANTHER" id="PTHR25462:SF296">
    <property type="entry name" value="MEIOTIC P26, ISOFORM F"/>
    <property type="match status" value="1"/>
</dbReference>
<dbReference type="PROSITE" id="PS50089">
    <property type="entry name" value="ZF_RING_2"/>
    <property type="match status" value="1"/>
</dbReference>
<dbReference type="EMBL" id="JAIWYP010000012">
    <property type="protein sequence ID" value="KAH3725958.1"/>
    <property type="molecule type" value="Genomic_DNA"/>
</dbReference>
<dbReference type="Pfam" id="PF00643">
    <property type="entry name" value="zf-B_box"/>
    <property type="match status" value="1"/>
</dbReference>